<dbReference type="Pfam" id="PF01229">
    <property type="entry name" value="Glyco_hydro_39"/>
    <property type="match status" value="1"/>
</dbReference>
<keyword evidence="3" id="KW-0326">Glycosidase</keyword>
<protein>
    <recommendedName>
        <fullName evidence="4">Glycosyl hydrolases family 39 N-terminal catalytic domain-containing protein</fullName>
    </recommendedName>
</protein>
<sequence>MALLLPVILQALNSISRLLVGAEGRLAAISVQTDRPLGIMSKPWQALAQGGEDVGTFLDNNTAQVMNLKPQQIRIDHLYDGYNVVSKNDNTLVFDWSRLDIQVDKIRATGAMPFFSLSYMPPVISKSDIVDEPKDYSEWQLVVQKTIEHYSGEKGLNNIYYEVWNEPDLFGKWKMGGKKDYRKLYTFASRGAQQARGVKPFKIGGVATTGLYDNWVNYFFPYILENRLRLDFYSWHRYDKNLDKFTQDVNQVRTLIDSQPYFANVEKIISEMGPDSEQGGDNDTRLGAAHLVAVAGELIGKIKYGFSFAVSGSWGILGKPRYEALRFLNMLGDQRLSLTGEGTWVKAIGGLKDNTYQVLLVNYDPQNAHSEVVPVSFMDLKPGTFTLKQSVMLGGVIQSEIATTEAMLQKSIPMTPNSVVLLELIPKKY</sequence>
<dbReference type="Proteomes" id="UP000034160">
    <property type="component" value="Unassembled WGS sequence"/>
</dbReference>
<comment type="similarity">
    <text evidence="1">Belongs to the glycosyl hydrolase 39 family.</text>
</comment>
<evidence type="ECO:0000259" key="4">
    <source>
        <dbReference type="Pfam" id="PF01229"/>
    </source>
</evidence>
<reference evidence="5 6" key="1">
    <citation type="journal article" date="2015" name="Nature">
        <title>rRNA introns, odd ribosomes, and small enigmatic genomes across a large radiation of phyla.</title>
        <authorList>
            <person name="Brown C.T."/>
            <person name="Hug L.A."/>
            <person name="Thomas B.C."/>
            <person name="Sharon I."/>
            <person name="Castelle C.J."/>
            <person name="Singh A."/>
            <person name="Wilkins M.J."/>
            <person name="Williams K.H."/>
            <person name="Banfield J.F."/>
        </authorList>
    </citation>
    <scope>NUCLEOTIDE SEQUENCE [LARGE SCALE GENOMIC DNA]</scope>
</reference>
<comment type="caution">
    <text evidence="5">The sequence shown here is derived from an EMBL/GenBank/DDBJ whole genome shotgun (WGS) entry which is preliminary data.</text>
</comment>
<accession>A0A0G1B6X4</accession>
<dbReference type="PANTHER" id="PTHR12631">
    <property type="entry name" value="ALPHA-L-IDURONIDASE"/>
    <property type="match status" value="1"/>
</dbReference>
<gene>
    <name evidence="5" type="ORF">UU93_C0001G0074</name>
</gene>
<name>A0A0G1B6X4_9BACT</name>
<dbReference type="EMBL" id="LCCN01000001">
    <property type="protein sequence ID" value="KKS33243.1"/>
    <property type="molecule type" value="Genomic_DNA"/>
</dbReference>
<dbReference type="InterPro" id="IPR051923">
    <property type="entry name" value="Glycosyl_Hydrolase_39"/>
</dbReference>
<evidence type="ECO:0000313" key="6">
    <source>
        <dbReference type="Proteomes" id="UP000034160"/>
    </source>
</evidence>
<dbReference type="AlphaFoldDB" id="A0A0G1B6X4"/>
<keyword evidence="2" id="KW-0378">Hydrolase</keyword>
<evidence type="ECO:0000256" key="1">
    <source>
        <dbReference type="ARBA" id="ARBA00008875"/>
    </source>
</evidence>
<dbReference type="PANTHER" id="PTHR12631:SF10">
    <property type="entry name" value="BETA-XYLOSIDASE-LIKE PROTEIN-RELATED"/>
    <property type="match status" value="1"/>
</dbReference>
<dbReference type="InterPro" id="IPR017853">
    <property type="entry name" value="GH"/>
</dbReference>
<organism evidence="5 6">
    <name type="scientific">Candidatus Amesbacteria bacterium GW2011_GWA2_42_12</name>
    <dbReference type="NCBI Taxonomy" id="1618356"/>
    <lineage>
        <taxon>Bacteria</taxon>
        <taxon>Candidatus Amesiibacteriota</taxon>
    </lineage>
</organism>
<dbReference type="SUPFAM" id="SSF51445">
    <property type="entry name" value="(Trans)glycosidases"/>
    <property type="match status" value="1"/>
</dbReference>
<dbReference type="STRING" id="1618356.UU93_C0001G0074"/>
<evidence type="ECO:0000256" key="3">
    <source>
        <dbReference type="ARBA" id="ARBA00023295"/>
    </source>
</evidence>
<evidence type="ECO:0000313" key="5">
    <source>
        <dbReference type="EMBL" id="KKS33243.1"/>
    </source>
</evidence>
<proteinExistence type="inferred from homology"/>
<dbReference type="InterPro" id="IPR049166">
    <property type="entry name" value="GH39_cat"/>
</dbReference>
<dbReference type="GO" id="GO:0004553">
    <property type="term" value="F:hydrolase activity, hydrolyzing O-glycosyl compounds"/>
    <property type="evidence" value="ECO:0007669"/>
    <property type="project" value="TreeGrafter"/>
</dbReference>
<feature type="domain" description="Glycosyl hydrolases family 39 N-terminal catalytic" evidence="4">
    <location>
        <begin position="67"/>
        <end position="271"/>
    </location>
</feature>
<dbReference type="Gene3D" id="3.20.20.80">
    <property type="entry name" value="Glycosidases"/>
    <property type="match status" value="1"/>
</dbReference>
<evidence type="ECO:0000256" key="2">
    <source>
        <dbReference type="ARBA" id="ARBA00022801"/>
    </source>
</evidence>